<evidence type="ECO:0000313" key="2">
    <source>
        <dbReference type="EMBL" id="THU67037.1"/>
    </source>
</evidence>
<accession>A0A4S8JXL5</accession>
<keyword evidence="3" id="KW-1185">Reference proteome</keyword>
<dbReference type="Proteomes" id="UP000317650">
    <property type="component" value="Chromosome 5"/>
</dbReference>
<evidence type="ECO:0000256" key="1">
    <source>
        <dbReference type="SAM" id="MobiDB-lite"/>
    </source>
</evidence>
<organism evidence="2 3">
    <name type="scientific">Musa balbisiana</name>
    <name type="common">Banana</name>
    <dbReference type="NCBI Taxonomy" id="52838"/>
    <lineage>
        <taxon>Eukaryota</taxon>
        <taxon>Viridiplantae</taxon>
        <taxon>Streptophyta</taxon>
        <taxon>Embryophyta</taxon>
        <taxon>Tracheophyta</taxon>
        <taxon>Spermatophyta</taxon>
        <taxon>Magnoliopsida</taxon>
        <taxon>Liliopsida</taxon>
        <taxon>Zingiberales</taxon>
        <taxon>Musaceae</taxon>
        <taxon>Musa</taxon>
    </lineage>
</organism>
<proteinExistence type="predicted"/>
<feature type="region of interest" description="Disordered" evidence="1">
    <location>
        <begin position="32"/>
        <end position="63"/>
    </location>
</feature>
<comment type="caution">
    <text evidence="2">The sequence shown here is derived from an EMBL/GenBank/DDBJ whole genome shotgun (WGS) entry which is preliminary data.</text>
</comment>
<gene>
    <name evidence="2" type="ORF">C4D60_Mb05t20440</name>
</gene>
<sequence>MPEPSSRNARGLKITFKDEETKYLIQNYENEKKSHYSSTGRSAYRYPVGPPPNHYGLEGLNQP</sequence>
<protein>
    <submittedName>
        <fullName evidence="2">Uncharacterized protein</fullName>
    </submittedName>
</protein>
<dbReference type="AlphaFoldDB" id="A0A4S8JXL5"/>
<evidence type="ECO:0000313" key="3">
    <source>
        <dbReference type="Proteomes" id="UP000317650"/>
    </source>
</evidence>
<name>A0A4S8JXL5_MUSBA</name>
<dbReference type="EMBL" id="PYDT01000003">
    <property type="protein sequence ID" value="THU67037.1"/>
    <property type="molecule type" value="Genomic_DNA"/>
</dbReference>
<reference evidence="2 3" key="1">
    <citation type="journal article" date="2019" name="Nat. Plants">
        <title>Genome sequencing of Musa balbisiana reveals subgenome evolution and function divergence in polyploid bananas.</title>
        <authorList>
            <person name="Yao X."/>
        </authorList>
    </citation>
    <scope>NUCLEOTIDE SEQUENCE [LARGE SCALE GENOMIC DNA]</scope>
    <source>
        <strain evidence="3">cv. DH-PKW</strain>
        <tissue evidence="2">Leaves</tissue>
    </source>
</reference>